<evidence type="ECO:0000313" key="1">
    <source>
        <dbReference type="EMBL" id="EID76220.1"/>
    </source>
</evidence>
<comment type="caution">
    <text evidence="1">The sequence shown here is derived from an EMBL/GenBank/DDBJ whole genome shotgun (WGS) entry which is preliminary data.</text>
</comment>
<name>I0WIK4_RHOOP</name>
<dbReference type="AlphaFoldDB" id="I0WIK4"/>
<evidence type="ECO:0000313" key="2">
    <source>
        <dbReference type="Proteomes" id="UP000006447"/>
    </source>
</evidence>
<reference evidence="1 2" key="1">
    <citation type="journal article" date="2012" name="J. Bacteriol.">
        <title>Draft genome sequence of the nitrophenol-degrading actinomycete Rhodococcus imtechensis RKJ300.</title>
        <authorList>
            <person name="Vikram S."/>
            <person name="Kumar S."/>
            <person name="Subramanian S."/>
            <person name="Raghava G.P."/>
        </authorList>
    </citation>
    <scope>NUCLEOTIDE SEQUENCE [LARGE SCALE GENOMIC DNA]</scope>
    <source>
        <strain evidence="1 2">RKJ300</strain>
    </source>
</reference>
<dbReference type="EMBL" id="AJJH01000144">
    <property type="protein sequence ID" value="EID76220.1"/>
    <property type="molecule type" value="Genomic_DNA"/>
</dbReference>
<dbReference type="PATRIC" id="fig|1165867.3.peg.5518"/>
<sequence length="38" mass="4514">MLLELASDRYFEPPEHAVLLGVFDGDHEWAVRGRRRFQ</sequence>
<organism evidence="1 2">
    <name type="scientific">Rhodococcus opacus RKJ300 = JCM 13270</name>
    <dbReference type="NCBI Taxonomy" id="1165867"/>
    <lineage>
        <taxon>Bacteria</taxon>
        <taxon>Bacillati</taxon>
        <taxon>Actinomycetota</taxon>
        <taxon>Actinomycetes</taxon>
        <taxon>Mycobacteriales</taxon>
        <taxon>Nocardiaceae</taxon>
        <taxon>Rhodococcus</taxon>
    </lineage>
</organism>
<proteinExistence type="predicted"/>
<protein>
    <submittedName>
        <fullName evidence="1">Uncharacterized protein</fullName>
    </submittedName>
</protein>
<dbReference type="Proteomes" id="UP000006447">
    <property type="component" value="Unassembled WGS sequence"/>
</dbReference>
<gene>
    <name evidence="1" type="ORF">W59_26981</name>
</gene>
<accession>I0WIK4</accession>